<name>A0A1M6YXZ3_9FLAO</name>
<sequence length="65" mass="7822">MMWKDNFPVAFSYKKGYMPEKITLQTNYKTGTKNISELIIADSLNHQQKYILEIEENNYNIYRIK</sequence>
<protein>
    <submittedName>
        <fullName evidence="1">Uncharacterized protein</fullName>
    </submittedName>
</protein>
<dbReference type="STRING" id="1302687.SAMN05444267_101455"/>
<evidence type="ECO:0000313" key="1">
    <source>
        <dbReference type="EMBL" id="SHL23161.1"/>
    </source>
</evidence>
<gene>
    <name evidence="1" type="ORF">SAMN05444267_101455</name>
</gene>
<dbReference type="AlphaFoldDB" id="A0A1M6YXZ3"/>
<dbReference type="EMBL" id="FRAV01000014">
    <property type="protein sequence ID" value="SHL23161.1"/>
    <property type="molecule type" value="Genomic_DNA"/>
</dbReference>
<keyword evidence="2" id="KW-1185">Reference proteome</keyword>
<accession>A0A1M6YXZ3</accession>
<reference evidence="2" key="1">
    <citation type="submission" date="2016-11" db="EMBL/GenBank/DDBJ databases">
        <authorList>
            <person name="Varghese N."/>
            <person name="Submissions S."/>
        </authorList>
    </citation>
    <scope>NUCLEOTIDE SEQUENCE [LARGE SCALE GENOMIC DNA]</scope>
    <source>
        <strain evidence="2">DSM 26899</strain>
    </source>
</reference>
<proteinExistence type="predicted"/>
<organism evidence="1 2">
    <name type="scientific">Chryseobacterium polytrichastri</name>
    <dbReference type="NCBI Taxonomy" id="1302687"/>
    <lineage>
        <taxon>Bacteria</taxon>
        <taxon>Pseudomonadati</taxon>
        <taxon>Bacteroidota</taxon>
        <taxon>Flavobacteriia</taxon>
        <taxon>Flavobacteriales</taxon>
        <taxon>Weeksellaceae</taxon>
        <taxon>Chryseobacterium group</taxon>
        <taxon>Chryseobacterium</taxon>
    </lineage>
</organism>
<dbReference type="Proteomes" id="UP000184364">
    <property type="component" value="Unassembled WGS sequence"/>
</dbReference>
<evidence type="ECO:0000313" key="2">
    <source>
        <dbReference type="Proteomes" id="UP000184364"/>
    </source>
</evidence>